<gene>
    <name evidence="1" type="ORF">BJ878DRAFT_31611</name>
</gene>
<dbReference type="OrthoDB" id="3473305at2759"/>
<evidence type="ECO:0000313" key="1">
    <source>
        <dbReference type="EMBL" id="KAG9245194.1"/>
    </source>
</evidence>
<dbReference type="Proteomes" id="UP000887226">
    <property type="component" value="Unassembled WGS sequence"/>
</dbReference>
<organism evidence="1 2">
    <name type="scientific">Calycina marina</name>
    <dbReference type="NCBI Taxonomy" id="1763456"/>
    <lineage>
        <taxon>Eukaryota</taxon>
        <taxon>Fungi</taxon>
        <taxon>Dikarya</taxon>
        <taxon>Ascomycota</taxon>
        <taxon>Pezizomycotina</taxon>
        <taxon>Leotiomycetes</taxon>
        <taxon>Helotiales</taxon>
        <taxon>Pezizellaceae</taxon>
        <taxon>Calycina</taxon>
    </lineage>
</organism>
<accession>A0A9P7Z414</accession>
<proteinExistence type="predicted"/>
<reference evidence="1" key="1">
    <citation type="journal article" date="2021" name="IMA Fungus">
        <title>Genomic characterization of three marine fungi, including Emericellopsis atlantica sp. nov. with signatures of a generalist lifestyle and marine biomass degradation.</title>
        <authorList>
            <person name="Hagestad O.C."/>
            <person name="Hou L."/>
            <person name="Andersen J.H."/>
            <person name="Hansen E.H."/>
            <person name="Altermark B."/>
            <person name="Li C."/>
            <person name="Kuhnert E."/>
            <person name="Cox R.J."/>
            <person name="Crous P.W."/>
            <person name="Spatafora J.W."/>
            <person name="Lail K."/>
            <person name="Amirebrahimi M."/>
            <person name="Lipzen A."/>
            <person name="Pangilinan J."/>
            <person name="Andreopoulos W."/>
            <person name="Hayes R.D."/>
            <person name="Ng V."/>
            <person name="Grigoriev I.V."/>
            <person name="Jackson S.A."/>
            <person name="Sutton T.D.S."/>
            <person name="Dobson A.D.W."/>
            <person name="Rama T."/>
        </authorList>
    </citation>
    <scope>NUCLEOTIDE SEQUENCE</scope>
    <source>
        <strain evidence="1">TRa3180A</strain>
    </source>
</reference>
<dbReference type="EMBL" id="MU253860">
    <property type="protein sequence ID" value="KAG9245194.1"/>
    <property type="molecule type" value="Genomic_DNA"/>
</dbReference>
<keyword evidence="2" id="KW-1185">Reference proteome</keyword>
<sequence length="215" mass="24982">MPIELHFAVWNYASFIGRNVPINAIYERGGMYPLFLPPAVLHVSQESRDEALRDYKMAFGDNFINYKVDYHCVIKPKNYLLHVLPELCAQTQVFTAINVHTNFYELLLMQECVKEGPTIISIASREQLADFGKRRQTIHLIDLGTNDLDLSLRKIKAYTAWHFEFELACQKLKKLSEISAAERGRMWEECLVEGKKTKAFRENVLFKQVHIDTLQ</sequence>
<comment type="caution">
    <text evidence="1">The sequence shown here is derived from an EMBL/GenBank/DDBJ whole genome shotgun (WGS) entry which is preliminary data.</text>
</comment>
<protein>
    <submittedName>
        <fullName evidence="1">Uncharacterized protein</fullName>
    </submittedName>
</protein>
<evidence type="ECO:0000313" key="2">
    <source>
        <dbReference type="Proteomes" id="UP000887226"/>
    </source>
</evidence>
<dbReference type="AlphaFoldDB" id="A0A9P7Z414"/>
<name>A0A9P7Z414_9HELO</name>